<dbReference type="InterPro" id="IPR036746">
    <property type="entry name" value="TT1725-like_sf"/>
</dbReference>
<dbReference type="SUPFAM" id="SSF103007">
    <property type="entry name" value="Hypothetical protein TT1725"/>
    <property type="match status" value="1"/>
</dbReference>
<organism evidence="1 2">
    <name type="scientific">Candidatus Syntrophonatronum acetioxidans</name>
    <dbReference type="NCBI Taxonomy" id="1795816"/>
    <lineage>
        <taxon>Bacteria</taxon>
        <taxon>Bacillati</taxon>
        <taxon>Bacillota</taxon>
        <taxon>Clostridia</taxon>
        <taxon>Eubacteriales</taxon>
        <taxon>Syntrophomonadaceae</taxon>
        <taxon>Candidatus Syntrophonatronum</taxon>
    </lineage>
</organism>
<reference evidence="1 2" key="1">
    <citation type="submission" date="2018-08" db="EMBL/GenBank/DDBJ databases">
        <title>The metabolism and importance of syntrophic acetate oxidation coupled to methane or sulfide production in haloalkaline environments.</title>
        <authorList>
            <person name="Timmers P.H.A."/>
            <person name="Vavourakis C.D."/>
            <person name="Sorokin D.Y."/>
            <person name="Sinninghe Damste J.S."/>
            <person name="Muyzer G."/>
            <person name="Stams A.J.M."/>
            <person name="Plugge C.M."/>
        </authorList>
    </citation>
    <scope>NUCLEOTIDE SEQUENCE [LARGE SCALE GENOMIC DNA]</scope>
    <source>
        <strain evidence="1">MSAO_Bac1</strain>
    </source>
</reference>
<name>A0A424YD89_9FIRM</name>
<protein>
    <submittedName>
        <fullName evidence="1">DUF503 domain-containing protein</fullName>
    </submittedName>
</protein>
<dbReference type="PANTHER" id="PTHR36441:SF1">
    <property type="entry name" value="DUF503 DOMAIN-CONTAINING PROTEIN"/>
    <property type="match status" value="1"/>
</dbReference>
<dbReference type="AlphaFoldDB" id="A0A424YD89"/>
<proteinExistence type="predicted"/>
<evidence type="ECO:0000313" key="2">
    <source>
        <dbReference type="Proteomes" id="UP000285138"/>
    </source>
</evidence>
<dbReference type="Gene3D" id="3.30.70.1120">
    <property type="entry name" value="TT1725-like"/>
    <property type="match status" value="1"/>
</dbReference>
<evidence type="ECO:0000313" key="1">
    <source>
        <dbReference type="EMBL" id="RQD75385.1"/>
    </source>
</evidence>
<dbReference type="InterPro" id="IPR007546">
    <property type="entry name" value="DUF503"/>
</dbReference>
<dbReference type="Proteomes" id="UP000285138">
    <property type="component" value="Unassembled WGS sequence"/>
</dbReference>
<dbReference type="Pfam" id="PF04456">
    <property type="entry name" value="DUF503"/>
    <property type="match status" value="1"/>
</dbReference>
<dbReference type="EMBL" id="QZAA01000160">
    <property type="protein sequence ID" value="RQD75385.1"/>
    <property type="molecule type" value="Genomic_DNA"/>
</dbReference>
<comment type="caution">
    <text evidence="1">The sequence shown here is derived from an EMBL/GenBank/DDBJ whole genome shotgun (WGS) entry which is preliminary data.</text>
</comment>
<sequence length="93" mass="10523">MVIGILKMDICLPHLHSLKDKRKVLKSLMAKLRQKFNISVAETGGQNKWQRSSISVVLTCNDSGFAHQVLEGVVREVENTIEGFLVKYEIEII</sequence>
<gene>
    <name evidence="1" type="ORF">D5R97_05905</name>
</gene>
<dbReference type="PANTHER" id="PTHR36441">
    <property type="entry name" value="HYPOTHETICAL CYTOSOLIC PROTEIN"/>
    <property type="match status" value="1"/>
</dbReference>
<accession>A0A424YD89</accession>